<dbReference type="AlphaFoldDB" id="I4EJ00"/>
<evidence type="ECO:0000313" key="2">
    <source>
        <dbReference type="EMBL" id="CCF84662.1"/>
    </source>
</evidence>
<keyword evidence="1" id="KW-0812">Transmembrane</keyword>
<feature type="transmembrane region" description="Helical" evidence="1">
    <location>
        <begin position="84"/>
        <end position="105"/>
    </location>
</feature>
<evidence type="ECO:0000256" key="1">
    <source>
        <dbReference type="SAM" id="Phobius"/>
    </source>
</evidence>
<organism evidence="2 3">
    <name type="scientific">Nitrolancea hollandica Lb</name>
    <dbReference type="NCBI Taxonomy" id="1129897"/>
    <lineage>
        <taxon>Bacteria</taxon>
        <taxon>Pseudomonadati</taxon>
        <taxon>Thermomicrobiota</taxon>
        <taxon>Thermomicrobia</taxon>
        <taxon>Sphaerobacterales</taxon>
        <taxon>Sphaerobacterineae</taxon>
        <taxon>Sphaerobacteraceae</taxon>
        <taxon>Nitrolancea</taxon>
    </lineage>
</organism>
<dbReference type="EMBL" id="CAGS01000303">
    <property type="protein sequence ID" value="CCF84662.1"/>
    <property type="molecule type" value="Genomic_DNA"/>
</dbReference>
<name>I4EJ00_9BACT</name>
<dbReference type="Proteomes" id="UP000004221">
    <property type="component" value="Unassembled WGS sequence"/>
</dbReference>
<sequence length="281" mass="30321">MDCAEARFLLSQSLDDELPAGSTEADAMERHLLACATCSTLRREFVAEQELLADLWAPVAAPAGFADRVTASLPRQAPRRRHQLALVAAMVLVVLAGSLLAQSGARASIGLFLRQVVLRETPAQTMPSQTTPMTRLTLAEAQKLVPWRIRQPSGLPDGYRLSEVYAGNIHSFAVGPTVVLHYQSGDGAAARSLEVMELQTAVKQRADEPVAPGAARQVPVGNGTGLLIDGRWGERDGRQVWEPGTMLRLIVEDGDLVFQLQADPKDGWNAEQLTGIAATLR</sequence>
<evidence type="ECO:0000313" key="3">
    <source>
        <dbReference type="Proteomes" id="UP000004221"/>
    </source>
</evidence>
<reference evidence="2 3" key="1">
    <citation type="journal article" date="2012" name="ISME J.">
        <title>Nitrification expanded: discovery, physiology and genomics of a nitrite-oxidizing bacterium from the phylum Chloroflexi.</title>
        <authorList>
            <person name="Sorokin D.Y."/>
            <person name="Lucker S."/>
            <person name="Vejmelkova D."/>
            <person name="Kostrikina N.A."/>
            <person name="Kleerebezem R."/>
            <person name="Rijpstra W.I."/>
            <person name="Damste J.S."/>
            <person name="Le Paslier D."/>
            <person name="Muyzer G."/>
            <person name="Wagner M."/>
            <person name="van Loosdrecht M.C."/>
            <person name="Daims H."/>
        </authorList>
    </citation>
    <scope>NUCLEOTIDE SEQUENCE [LARGE SCALE GENOMIC DNA]</scope>
    <source>
        <strain evidence="3">none</strain>
    </source>
</reference>
<proteinExistence type="predicted"/>
<evidence type="ECO:0008006" key="4">
    <source>
        <dbReference type="Google" id="ProtNLM"/>
    </source>
</evidence>
<keyword evidence="1" id="KW-0472">Membrane</keyword>
<accession>I4EJ00</accession>
<keyword evidence="3" id="KW-1185">Reference proteome</keyword>
<gene>
    <name evidence="2" type="ORF">NITHO_3710003</name>
</gene>
<keyword evidence="1" id="KW-1133">Transmembrane helix</keyword>
<dbReference type="RefSeq" id="WP_008478982.1">
    <property type="nucleotide sequence ID" value="NZ_CAGS01000303.1"/>
</dbReference>
<protein>
    <recommendedName>
        <fullName evidence="4">Zinc-finger domain-containing protein</fullName>
    </recommendedName>
</protein>
<dbReference type="OrthoDB" id="191790at2"/>
<comment type="caution">
    <text evidence="2">The sequence shown here is derived from an EMBL/GenBank/DDBJ whole genome shotgun (WGS) entry which is preliminary data.</text>
</comment>